<sequence length="83" mass="9055">MFGVRRWVSSPTPYGWPLRHRVSSPLGRSGAARNADTTVRPGWTASNTRRRTATSSWQISLRVTRSGTSTLTTSAAVVTARPV</sequence>
<dbReference type="EMBL" id="JAEVHL010000008">
    <property type="protein sequence ID" value="MBM0274563.1"/>
    <property type="molecule type" value="Genomic_DNA"/>
</dbReference>
<keyword evidence="3" id="KW-1185">Reference proteome</keyword>
<comment type="caution">
    <text evidence="2">The sequence shown here is derived from an EMBL/GenBank/DDBJ whole genome shotgun (WGS) entry which is preliminary data.</text>
</comment>
<evidence type="ECO:0000313" key="3">
    <source>
        <dbReference type="Proteomes" id="UP000622245"/>
    </source>
</evidence>
<name>A0ABS1YAY9_9ACTN</name>
<protein>
    <submittedName>
        <fullName evidence="2">Uncharacterized protein</fullName>
    </submittedName>
</protein>
<evidence type="ECO:0000313" key="2">
    <source>
        <dbReference type="EMBL" id="MBM0274563.1"/>
    </source>
</evidence>
<dbReference type="Proteomes" id="UP000622245">
    <property type="component" value="Unassembled WGS sequence"/>
</dbReference>
<dbReference type="RefSeq" id="WP_203146986.1">
    <property type="nucleotide sequence ID" value="NZ_JAEVHL010000008.1"/>
</dbReference>
<feature type="region of interest" description="Disordered" evidence="1">
    <location>
        <begin position="23"/>
        <end position="51"/>
    </location>
</feature>
<organism evidence="2 3">
    <name type="scientific">Micromonospora tarensis</name>
    <dbReference type="NCBI Taxonomy" id="2806100"/>
    <lineage>
        <taxon>Bacteria</taxon>
        <taxon>Bacillati</taxon>
        <taxon>Actinomycetota</taxon>
        <taxon>Actinomycetes</taxon>
        <taxon>Micromonosporales</taxon>
        <taxon>Micromonosporaceae</taxon>
        <taxon>Micromonospora</taxon>
    </lineage>
</organism>
<gene>
    <name evidence="2" type="ORF">JM949_03325</name>
</gene>
<reference evidence="2 3" key="1">
    <citation type="submission" date="2021-01" db="EMBL/GenBank/DDBJ databases">
        <title>Draft genome sequence of Micromonospora sp. strain STR1s_6.</title>
        <authorList>
            <person name="Karlyshev A."/>
            <person name="Jawad R."/>
        </authorList>
    </citation>
    <scope>NUCLEOTIDE SEQUENCE [LARGE SCALE GENOMIC DNA]</scope>
    <source>
        <strain evidence="2 3">STR1S-6</strain>
    </source>
</reference>
<proteinExistence type="predicted"/>
<evidence type="ECO:0000256" key="1">
    <source>
        <dbReference type="SAM" id="MobiDB-lite"/>
    </source>
</evidence>
<accession>A0ABS1YAY9</accession>